<dbReference type="InterPro" id="IPR032675">
    <property type="entry name" value="LRR_dom_sf"/>
</dbReference>
<evidence type="ECO:0000256" key="3">
    <source>
        <dbReference type="SAM" id="SignalP"/>
    </source>
</evidence>
<dbReference type="STRING" id="879243.Poras_1673"/>
<organism evidence="4 5">
    <name type="scientific">Porphyromonas asaccharolytica (strain ATCC 25260 / DSM 20707 / BCRC 10618 / CCUG 7834 / JCM 6326 / LMG 13178 / VPI 4198 / B440)</name>
    <name type="common">Bacteroides asaccharolyticus</name>
    <dbReference type="NCBI Taxonomy" id="879243"/>
    <lineage>
        <taxon>Bacteria</taxon>
        <taxon>Pseudomonadati</taxon>
        <taxon>Bacteroidota</taxon>
        <taxon>Bacteroidia</taxon>
        <taxon>Bacteroidales</taxon>
        <taxon>Porphyromonadaceae</taxon>
        <taxon>Porphyromonas</taxon>
    </lineage>
</organism>
<evidence type="ECO:0000313" key="5">
    <source>
        <dbReference type="Proteomes" id="UP000006545"/>
    </source>
</evidence>
<feature type="chain" id="PRO_5003316678" evidence="3">
    <location>
        <begin position="26"/>
        <end position="511"/>
    </location>
</feature>
<dbReference type="Gene3D" id="3.80.10.10">
    <property type="entry name" value="Ribonuclease Inhibitor"/>
    <property type="match status" value="2"/>
</dbReference>
<dbReference type="PANTHER" id="PTHR47566:SF1">
    <property type="entry name" value="PROTEIN NUD1"/>
    <property type="match status" value="1"/>
</dbReference>
<reference evidence="5" key="1">
    <citation type="submission" date="2011-04" db="EMBL/GenBank/DDBJ databases">
        <title>The complete genome of Porphyromonas asaccharolytica DSM 20707.</title>
        <authorList>
            <person name="Lucas S."/>
            <person name="Han J."/>
            <person name="Lapidus A."/>
            <person name="Bruce D."/>
            <person name="Goodwin L."/>
            <person name="Pitluck S."/>
            <person name="Peters L."/>
            <person name="Kyrpides N."/>
            <person name="Mavromatis K."/>
            <person name="Ivanova N."/>
            <person name="Ovchinnikova G."/>
            <person name="Pagani I."/>
            <person name="Lu M."/>
            <person name="Detter J.C."/>
            <person name="Tapia R."/>
            <person name="Han C."/>
            <person name="Land M."/>
            <person name="Hauser L."/>
            <person name="Markowitz V."/>
            <person name="Cheng J.-F."/>
            <person name="Hugenholtz P."/>
            <person name="Woyke T."/>
            <person name="Wu D."/>
            <person name="Gronow S."/>
            <person name="Wellnitz S."/>
            <person name="Brambilla E."/>
            <person name="Klenk H.-P."/>
            <person name="Eisen J.A."/>
        </authorList>
    </citation>
    <scope>NUCLEOTIDE SEQUENCE [LARGE SCALE GENOMIC DNA]</scope>
    <source>
        <strain evidence="5">ATCC 25260 / DSM 20707 / VPI 4198</strain>
    </source>
</reference>
<keyword evidence="1" id="KW-0433">Leucine-rich repeat</keyword>
<dbReference type="EMBL" id="CP002689">
    <property type="protein sequence ID" value="AEE13604.1"/>
    <property type="molecule type" value="Genomic_DNA"/>
</dbReference>
<dbReference type="GO" id="GO:0035591">
    <property type="term" value="F:signaling adaptor activity"/>
    <property type="evidence" value="ECO:0007669"/>
    <property type="project" value="TreeGrafter"/>
</dbReference>
<gene>
    <name evidence="4" type="ordered locus">Poras_1673</name>
</gene>
<name>F4KJI2_PORAD</name>
<dbReference type="InterPro" id="IPR052574">
    <property type="entry name" value="CDIRP"/>
</dbReference>
<evidence type="ECO:0000313" key="4">
    <source>
        <dbReference type="EMBL" id="AEE13604.1"/>
    </source>
</evidence>
<keyword evidence="2" id="KW-0677">Repeat</keyword>
<dbReference type="eggNOG" id="COG4886">
    <property type="taxonomic scope" value="Bacteria"/>
</dbReference>
<dbReference type="RefSeq" id="WP_013760914.1">
    <property type="nucleotide sequence ID" value="NC_015501.1"/>
</dbReference>
<sequence>MNIVRNFWAFALLLSVALLPQRAFSQDVQSLPKMELQVIPQSALSIVITAGDKEATVYVDEHRGSLVTHKVPAGEDYTLLVSSATNEATIYGNIVSAKMVDQKVYEIKVDGMKSLEELSAFSCGLNDLYLKGCDRLRSLYLTQNNLSELSLAETPALQELNVGYNVLRELDCSPCPNLLKLICSKNDLSKVNISGCTKLNEINVQMNKKLTTLDLSACKALVGLTCASTGITDIDVSGCEDLIFVDTSFSPIQRFKARGCKSLQTLSCYQNDLYNIDLKGCESLDKLTLQHNPNLGLLDIRSLKRLVTLLCSDCGLKEIKIGDLPSLEEFYSFDNKLVSLDFSGAPNLREIQCDNNKLQSLQLASSMPRLELVSIVKNDLSACAIDSLCVALPEKEESAPLRIAANPGATTSKSFLAVDKGWNVDIFGNGEGCSINIGVESLERAESLCLIDETGITLLPESALSDVALYSLEGETLYHFAAQETHPSRLTLPSGRYLLRVGEMTRLVIIP</sequence>
<accession>F4KJI2</accession>
<protein>
    <submittedName>
        <fullName evidence="4">Uncharacterized protein</fullName>
    </submittedName>
</protein>
<dbReference type="Proteomes" id="UP000006545">
    <property type="component" value="Chromosome"/>
</dbReference>
<dbReference type="PANTHER" id="PTHR47566">
    <property type="match status" value="1"/>
</dbReference>
<dbReference type="HOGENOM" id="CLU_620900_0_0_10"/>
<dbReference type="KEGG" id="pah:Poras_1673"/>
<proteinExistence type="predicted"/>
<keyword evidence="3" id="KW-0732">Signal</keyword>
<keyword evidence="5" id="KW-1185">Reference proteome</keyword>
<dbReference type="SUPFAM" id="SSF52058">
    <property type="entry name" value="L domain-like"/>
    <property type="match status" value="1"/>
</dbReference>
<dbReference type="OrthoDB" id="1077656at2"/>
<feature type="signal peptide" evidence="3">
    <location>
        <begin position="1"/>
        <end position="25"/>
    </location>
</feature>
<dbReference type="AlphaFoldDB" id="F4KJI2"/>
<evidence type="ECO:0000256" key="1">
    <source>
        <dbReference type="ARBA" id="ARBA00022614"/>
    </source>
</evidence>
<evidence type="ECO:0000256" key="2">
    <source>
        <dbReference type="ARBA" id="ARBA00022737"/>
    </source>
</evidence>